<dbReference type="Gramene" id="KFK40492">
    <property type="protein sequence ID" value="KFK40492"/>
    <property type="gene ID" value="AALP_AA2G002800"/>
</dbReference>
<evidence type="ECO:0000313" key="2">
    <source>
        <dbReference type="Proteomes" id="UP000029120"/>
    </source>
</evidence>
<dbReference type="AlphaFoldDB" id="A0A087HEE0"/>
<gene>
    <name evidence="1" type="ordered locus">AALP_Aa2g002800</name>
</gene>
<dbReference type="EMBL" id="CM002870">
    <property type="protein sequence ID" value="KFK40492.1"/>
    <property type="molecule type" value="Genomic_DNA"/>
</dbReference>
<evidence type="ECO:0000313" key="1">
    <source>
        <dbReference type="EMBL" id="KFK40492.1"/>
    </source>
</evidence>
<sequence length="55" mass="6176">MDGLNKKTRIPCPTQYAGYPARTRLARNPAAGESQEDEFVWFSSFEGTARSFTCD</sequence>
<protein>
    <submittedName>
        <fullName evidence="1">Uncharacterized protein</fullName>
    </submittedName>
</protein>
<dbReference type="Proteomes" id="UP000029120">
    <property type="component" value="Chromosome 2"/>
</dbReference>
<accession>A0A087HEE0</accession>
<organism evidence="1 2">
    <name type="scientific">Arabis alpina</name>
    <name type="common">Alpine rock-cress</name>
    <dbReference type="NCBI Taxonomy" id="50452"/>
    <lineage>
        <taxon>Eukaryota</taxon>
        <taxon>Viridiplantae</taxon>
        <taxon>Streptophyta</taxon>
        <taxon>Embryophyta</taxon>
        <taxon>Tracheophyta</taxon>
        <taxon>Spermatophyta</taxon>
        <taxon>Magnoliopsida</taxon>
        <taxon>eudicotyledons</taxon>
        <taxon>Gunneridae</taxon>
        <taxon>Pentapetalae</taxon>
        <taxon>rosids</taxon>
        <taxon>malvids</taxon>
        <taxon>Brassicales</taxon>
        <taxon>Brassicaceae</taxon>
        <taxon>Arabideae</taxon>
        <taxon>Arabis</taxon>
    </lineage>
</organism>
<name>A0A087HEE0_ARAAL</name>
<proteinExistence type="predicted"/>
<keyword evidence="2" id="KW-1185">Reference proteome</keyword>
<reference evidence="2" key="1">
    <citation type="journal article" date="2015" name="Nat. Plants">
        <title>Genome expansion of Arabis alpina linked with retrotransposition and reduced symmetric DNA methylation.</title>
        <authorList>
            <person name="Willing E.M."/>
            <person name="Rawat V."/>
            <person name="Mandakova T."/>
            <person name="Maumus F."/>
            <person name="James G.V."/>
            <person name="Nordstroem K.J."/>
            <person name="Becker C."/>
            <person name="Warthmann N."/>
            <person name="Chica C."/>
            <person name="Szarzynska B."/>
            <person name="Zytnicki M."/>
            <person name="Albani M.C."/>
            <person name="Kiefer C."/>
            <person name="Bergonzi S."/>
            <person name="Castaings L."/>
            <person name="Mateos J.L."/>
            <person name="Berns M.C."/>
            <person name="Bujdoso N."/>
            <person name="Piofczyk T."/>
            <person name="de Lorenzo L."/>
            <person name="Barrero-Sicilia C."/>
            <person name="Mateos I."/>
            <person name="Piednoel M."/>
            <person name="Hagmann J."/>
            <person name="Chen-Min-Tao R."/>
            <person name="Iglesias-Fernandez R."/>
            <person name="Schuster S.C."/>
            <person name="Alonso-Blanco C."/>
            <person name="Roudier F."/>
            <person name="Carbonero P."/>
            <person name="Paz-Ares J."/>
            <person name="Davis S.J."/>
            <person name="Pecinka A."/>
            <person name="Quesneville H."/>
            <person name="Colot V."/>
            <person name="Lysak M.A."/>
            <person name="Weigel D."/>
            <person name="Coupland G."/>
            <person name="Schneeberger K."/>
        </authorList>
    </citation>
    <scope>NUCLEOTIDE SEQUENCE [LARGE SCALE GENOMIC DNA]</scope>
    <source>
        <strain evidence="2">cv. Pajares</strain>
    </source>
</reference>